<dbReference type="EMBL" id="JACHFQ010000004">
    <property type="protein sequence ID" value="MBB5225937.1"/>
    <property type="molecule type" value="Genomic_DNA"/>
</dbReference>
<sequence>MKKLFLGMTILALCAFSAFSQVNVELPKGPVELFDGFEKGNYWIWAGFDYDQYGPHKISNGANLSMDWASEGRHSLELTMEAMGPGSSKSASWFYDGTNDLSGTKYLAVDIYNPEDYTYNIYAVLQATNEWKWCQPPQSYQLGKGVHTVVYDFREFTSFLSDVRRISINCDNWMEYNKESHIYIDNIRLIK</sequence>
<organism evidence="2 3">
    <name type="scientific">Treponema ruminis</name>
    <dbReference type="NCBI Taxonomy" id="744515"/>
    <lineage>
        <taxon>Bacteria</taxon>
        <taxon>Pseudomonadati</taxon>
        <taxon>Spirochaetota</taxon>
        <taxon>Spirochaetia</taxon>
        <taxon>Spirochaetales</taxon>
        <taxon>Treponemataceae</taxon>
        <taxon>Treponema</taxon>
    </lineage>
</organism>
<accession>A0A7W8G8Q8</accession>
<keyword evidence="1" id="KW-0732">Signal</keyword>
<gene>
    <name evidence="2" type="ORF">HNP76_001305</name>
</gene>
<evidence type="ECO:0000256" key="1">
    <source>
        <dbReference type="SAM" id="SignalP"/>
    </source>
</evidence>
<dbReference type="RefSeq" id="WP_184658734.1">
    <property type="nucleotide sequence ID" value="NZ_CP031518.1"/>
</dbReference>
<evidence type="ECO:0000313" key="3">
    <source>
        <dbReference type="Proteomes" id="UP000518887"/>
    </source>
</evidence>
<dbReference type="AlphaFoldDB" id="A0A7W8G8Q8"/>
<dbReference type="Gene3D" id="2.60.120.260">
    <property type="entry name" value="Galactose-binding domain-like"/>
    <property type="match status" value="1"/>
</dbReference>
<name>A0A7W8G8Q8_9SPIR</name>
<reference evidence="2 3" key="1">
    <citation type="submission" date="2020-08" db="EMBL/GenBank/DDBJ databases">
        <title>Genomic Encyclopedia of Type Strains, Phase IV (KMG-IV): sequencing the most valuable type-strain genomes for metagenomic binning, comparative biology and taxonomic classification.</title>
        <authorList>
            <person name="Goeker M."/>
        </authorList>
    </citation>
    <scope>NUCLEOTIDE SEQUENCE [LARGE SCALE GENOMIC DNA]</scope>
    <source>
        <strain evidence="2 3">DSM 103462</strain>
    </source>
</reference>
<comment type="caution">
    <text evidence="2">The sequence shown here is derived from an EMBL/GenBank/DDBJ whole genome shotgun (WGS) entry which is preliminary data.</text>
</comment>
<protein>
    <submittedName>
        <fullName evidence="2">Uncharacterized protein</fullName>
    </submittedName>
</protein>
<feature type="signal peptide" evidence="1">
    <location>
        <begin position="1"/>
        <end position="20"/>
    </location>
</feature>
<evidence type="ECO:0000313" key="2">
    <source>
        <dbReference type="EMBL" id="MBB5225937.1"/>
    </source>
</evidence>
<feature type="chain" id="PRO_5030568156" evidence="1">
    <location>
        <begin position="21"/>
        <end position="191"/>
    </location>
</feature>
<keyword evidence="3" id="KW-1185">Reference proteome</keyword>
<dbReference type="Proteomes" id="UP000518887">
    <property type="component" value="Unassembled WGS sequence"/>
</dbReference>
<proteinExistence type="predicted"/>